<dbReference type="Gene3D" id="1.10.1740.10">
    <property type="match status" value="1"/>
</dbReference>
<comment type="subcellular location">
    <subcellularLocation>
        <location evidence="6">Cytoplasm</location>
    </subcellularLocation>
</comment>
<feature type="domain" description="RNA polymerase sigma-70 region 2" evidence="7">
    <location>
        <begin position="45"/>
        <end position="114"/>
    </location>
</feature>
<keyword evidence="5 6" id="KW-0804">Transcription</keyword>
<keyword evidence="3 6" id="KW-0731">Sigma factor</keyword>
<evidence type="ECO:0000256" key="3">
    <source>
        <dbReference type="ARBA" id="ARBA00023082"/>
    </source>
</evidence>
<sequence length="290" mass="34538">MLLTLFLGKWRRKEKSPQEKNETEHLHRIIERIHQGEDELRNELLQQYRPFIGTVVSKVCKRYIDQGLDEEFSVGLEAFNEAISQYSSEKGGSFLSFADLVIRRRVIDYIRKNKPRASFVSFDETMDSESPEYNVWDVQVAVEQYQAEREADMRREEILHYRERLNEFDISLEELPEYTPRHADARNNMIRIARMIADNEKLREAFLEKKKIPVKYLLQFISFSRKTVERNRNYIVAITLIFIENYRFLRSYIQVDETEGKEELAREKEGHCAGDTGTVPYCHDIQRRVL</sequence>
<accession>A0A1G8PE74</accession>
<dbReference type="PANTHER" id="PTHR30385:SF6">
    <property type="entry name" value="RNA POLYMERASE SIGMA FACTOR SIGI"/>
    <property type="match status" value="1"/>
</dbReference>
<dbReference type="InterPro" id="IPR013325">
    <property type="entry name" value="RNA_pol_sigma_r2"/>
</dbReference>
<dbReference type="GO" id="GO:0016987">
    <property type="term" value="F:sigma factor activity"/>
    <property type="evidence" value="ECO:0007669"/>
    <property type="project" value="UniProtKB-UniRule"/>
</dbReference>
<evidence type="ECO:0000256" key="1">
    <source>
        <dbReference type="ARBA" id="ARBA00022490"/>
    </source>
</evidence>
<reference evidence="8 9" key="1">
    <citation type="submission" date="2016-10" db="EMBL/GenBank/DDBJ databases">
        <authorList>
            <person name="de Groot N.N."/>
        </authorList>
    </citation>
    <scope>NUCLEOTIDE SEQUENCE [LARGE SCALE GENOMIC DNA]</scope>
    <source>
        <strain evidence="8 9">DSM 2895</strain>
    </source>
</reference>
<dbReference type="SUPFAM" id="SSF88946">
    <property type="entry name" value="Sigma2 domain of RNA polymerase sigma factors"/>
    <property type="match status" value="1"/>
</dbReference>
<evidence type="ECO:0000313" key="8">
    <source>
        <dbReference type="EMBL" id="SDI90861.1"/>
    </source>
</evidence>
<comment type="function">
    <text evidence="6">Sigma factors are initiation factors that promote the attachment of RNA polymerase to specific initiation sites and are then released.</text>
</comment>
<evidence type="ECO:0000256" key="5">
    <source>
        <dbReference type="ARBA" id="ARBA00023163"/>
    </source>
</evidence>
<evidence type="ECO:0000256" key="6">
    <source>
        <dbReference type="HAMAP-Rule" id="MF_02064"/>
    </source>
</evidence>
<dbReference type="RefSeq" id="WP_052811944.1">
    <property type="nucleotide sequence ID" value="NZ_BJOA01000067.1"/>
</dbReference>
<evidence type="ECO:0000256" key="2">
    <source>
        <dbReference type="ARBA" id="ARBA00023015"/>
    </source>
</evidence>
<evidence type="ECO:0000259" key="7">
    <source>
        <dbReference type="Pfam" id="PF04542"/>
    </source>
</evidence>
<dbReference type="OrthoDB" id="3190733at2"/>
<dbReference type="PANTHER" id="PTHR30385">
    <property type="entry name" value="SIGMA FACTOR F FLAGELLAR"/>
    <property type="match status" value="1"/>
</dbReference>
<dbReference type="GO" id="GO:0006352">
    <property type="term" value="P:DNA-templated transcription initiation"/>
    <property type="evidence" value="ECO:0007669"/>
    <property type="project" value="UniProtKB-UniRule"/>
</dbReference>
<dbReference type="Pfam" id="PF04542">
    <property type="entry name" value="Sigma70_r2"/>
    <property type="match status" value="1"/>
</dbReference>
<comment type="similarity">
    <text evidence="6">Belongs to the sigma-70 factor family. SigI subfamily.</text>
</comment>
<dbReference type="PIRSF" id="PIRSF038953">
    <property type="entry name" value="SigI"/>
    <property type="match status" value="1"/>
</dbReference>
<dbReference type="GO" id="GO:0005737">
    <property type="term" value="C:cytoplasm"/>
    <property type="evidence" value="ECO:0007669"/>
    <property type="project" value="UniProtKB-SubCell"/>
</dbReference>
<gene>
    <name evidence="6" type="primary">sigI</name>
    <name evidence="8" type="ORF">SAMN04487909_10954</name>
</gene>
<dbReference type="NCBIfam" id="TIGR02895">
    <property type="entry name" value="spore_sigI"/>
    <property type="match status" value="1"/>
</dbReference>
<proteinExistence type="inferred from homology"/>
<comment type="activity regulation">
    <text evidence="6">Negatively regulated by the anti-sigma-I factor RsgI.</text>
</comment>
<feature type="DNA-binding region" description="H-T-H motif" evidence="6">
    <location>
        <begin position="214"/>
        <end position="233"/>
    </location>
</feature>
<dbReference type="AlphaFoldDB" id="A0A1G8PE74"/>
<name>A0A1G8PE74_ANEMI</name>
<comment type="subunit">
    <text evidence="6">Interacts with RsgI.</text>
</comment>
<keyword evidence="6" id="KW-0346">Stress response</keyword>
<organism evidence="8 9">
    <name type="scientific">Aneurinibacillus migulanus</name>
    <name type="common">Bacillus migulanus</name>
    <dbReference type="NCBI Taxonomy" id="47500"/>
    <lineage>
        <taxon>Bacteria</taxon>
        <taxon>Bacillati</taxon>
        <taxon>Bacillota</taxon>
        <taxon>Bacilli</taxon>
        <taxon>Bacillales</taxon>
        <taxon>Paenibacillaceae</taxon>
        <taxon>Aneurinibacillus group</taxon>
        <taxon>Aneurinibacillus</taxon>
    </lineage>
</organism>
<dbReference type="HAMAP" id="MF_02064">
    <property type="entry name" value="Sigma70_SigI"/>
    <property type="match status" value="1"/>
</dbReference>
<protein>
    <recommendedName>
        <fullName evidence="6">RNA polymerase sigma factor SigI</fullName>
    </recommendedName>
</protein>
<dbReference type="EMBL" id="FNED01000009">
    <property type="protein sequence ID" value="SDI90861.1"/>
    <property type="molecule type" value="Genomic_DNA"/>
</dbReference>
<keyword evidence="1 6" id="KW-0963">Cytoplasm</keyword>
<dbReference type="GeneID" id="42304446"/>
<dbReference type="InterPro" id="IPR014244">
    <property type="entry name" value="RNA_pol_sigma-I"/>
</dbReference>
<dbReference type="Proteomes" id="UP000182836">
    <property type="component" value="Unassembled WGS sequence"/>
</dbReference>
<evidence type="ECO:0000313" key="9">
    <source>
        <dbReference type="Proteomes" id="UP000182836"/>
    </source>
</evidence>
<keyword evidence="2 6" id="KW-0805">Transcription regulation</keyword>
<dbReference type="InterPro" id="IPR007627">
    <property type="entry name" value="RNA_pol_sigma70_r2"/>
</dbReference>
<keyword evidence="4 6" id="KW-0238">DNA-binding</keyword>
<dbReference type="GO" id="GO:0003677">
    <property type="term" value="F:DNA binding"/>
    <property type="evidence" value="ECO:0007669"/>
    <property type="project" value="UniProtKB-UniRule"/>
</dbReference>
<evidence type="ECO:0000256" key="4">
    <source>
        <dbReference type="ARBA" id="ARBA00023125"/>
    </source>
</evidence>
<feature type="short sequence motif" description="Polymerase core binding" evidence="6">
    <location>
        <begin position="70"/>
        <end position="83"/>
    </location>
</feature>